<feature type="domain" description="Reverse transcriptase RNase H-like" evidence="7">
    <location>
        <begin position="10"/>
        <end position="60"/>
    </location>
</feature>
<reference evidence="8 9" key="1">
    <citation type="journal article" date="2012" name="Proc. Natl. Acad. Sci. U.S.A.">
        <title>Comparative genomics of Ceriporiopsis subvermispora and Phanerochaete chrysosporium provide insight into selective ligninolysis.</title>
        <authorList>
            <person name="Fernandez-Fueyo E."/>
            <person name="Ruiz-Duenas F.J."/>
            <person name="Ferreira P."/>
            <person name="Floudas D."/>
            <person name="Hibbett D.S."/>
            <person name="Canessa P."/>
            <person name="Larrondo L.F."/>
            <person name="James T.Y."/>
            <person name="Seelenfreund D."/>
            <person name="Lobos S."/>
            <person name="Polanco R."/>
            <person name="Tello M."/>
            <person name="Honda Y."/>
            <person name="Watanabe T."/>
            <person name="Watanabe T."/>
            <person name="Ryu J.S."/>
            <person name="Kubicek C.P."/>
            <person name="Schmoll M."/>
            <person name="Gaskell J."/>
            <person name="Hammel K.E."/>
            <person name="St John F.J."/>
            <person name="Vanden Wymelenberg A."/>
            <person name="Sabat G."/>
            <person name="Splinter BonDurant S."/>
            <person name="Syed K."/>
            <person name="Yadav J.S."/>
            <person name="Doddapaneni H."/>
            <person name="Subramanian V."/>
            <person name="Lavin J.L."/>
            <person name="Oguiza J.A."/>
            <person name="Perez G."/>
            <person name="Pisabarro A.G."/>
            <person name="Ramirez L."/>
            <person name="Santoyo F."/>
            <person name="Master E."/>
            <person name="Coutinho P.M."/>
            <person name="Henrissat B."/>
            <person name="Lombard V."/>
            <person name="Magnuson J.K."/>
            <person name="Kuees U."/>
            <person name="Hori C."/>
            <person name="Igarashi K."/>
            <person name="Samejima M."/>
            <person name="Held B.W."/>
            <person name="Barry K.W."/>
            <person name="LaButti K.M."/>
            <person name="Lapidus A."/>
            <person name="Lindquist E.A."/>
            <person name="Lucas S.M."/>
            <person name="Riley R."/>
            <person name="Salamov A.A."/>
            <person name="Hoffmeister D."/>
            <person name="Schwenk D."/>
            <person name="Hadar Y."/>
            <person name="Yarden O."/>
            <person name="de Vries R.P."/>
            <person name="Wiebenga A."/>
            <person name="Stenlid J."/>
            <person name="Eastwood D."/>
            <person name="Grigoriev I.V."/>
            <person name="Berka R.M."/>
            <person name="Blanchette R.A."/>
            <person name="Kersten P."/>
            <person name="Martinez A.T."/>
            <person name="Vicuna R."/>
            <person name="Cullen D."/>
        </authorList>
    </citation>
    <scope>NUCLEOTIDE SEQUENCE [LARGE SCALE GENOMIC DNA]</scope>
    <source>
        <strain evidence="8 9">B</strain>
    </source>
</reference>
<keyword evidence="1" id="KW-0808">Transferase</keyword>
<proteinExistence type="predicted"/>
<keyword evidence="5" id="KW-0378">Hydrolase</keyword>
<dbReference type="Proteomes" id="UP000016930">
    <property type="component" value="Unassembled WGS sequence"/>
</dbReference>
<dbReference type="GO" id="GO:0016787">
    <property type="term" value="F:hydrolase activity"/>
    <property type="evidence" value="ECO:0007669"/>
    <property type="project" value="UniProtKB-KW"/>
</dbReference>
<evidence type="ECO:0000256" key="6">
    <source>
        <dbReference type="ARBA" id="ARBA00022918"/>
    </source>
</evidence>
<evidence type="ECO:0000313" key="9">
    <source>
        <dbReference type="Proteomes" id="UP000016930"/>
    </source>
</evidence>
<keyword evidence="6" id="KW-0695">RNA-directed DNA polymerase</keyword>
<gene>
    <name evidence="8" type="ORF">CERSUDRAFT_95533</name>
</gene>
<organism evidence="8 9">
    <name type="scientific">Ceriporiopsis subvermispora (strain B)</name>
    <name type="common">White-rot fungus</name>
    <name type="synonym">Gelatoporia subvermispora</name>
    <dbReference type="NCBI Taxonomy" id="914234"/>
    <lineage>
        <taxon>Eukaryota</taxon>
        <taxon>Fungi</taxon>
        <taxon>Dikarya</taxon>
        <taxon>Basidiomycota</taxon>
        <taxon>Agaricomycotina</taxon>
        <taxon>Agaricomycetes</taxon>
        <taxon>Polyporales</taxon>
        <taxon>Gelatoporiaceae</taxon>
        <taxon>Gelatoporia</taxon>
    </lineage>
</organism>
<sequence length="131" mass="14839">MLPNGRTITRLHPVAFASKRTSLAEERYKPFILEFAALKFSLNKFADIIWGFPVELETDSVKEYLGRRPIGAHVSETLDVFDGLRQCFAHEPLLREVVEALAELDAGTEGDPELRRARHRASQYVVDDGKL</sequence>
<dbReference type="GO" id="GO:0004519">
    <property type="term" value="F:endonuclease activity"/>
    <property type="evidence" value="ECO:0007669"/>
    <property type="project" value="UniProtKB-KW"/>
</dbReference>
<dbReference type="OrthoDB" id="3363652at2759"/>
<dbReference type="EMBL" id="KB445798">
    <property type="protein sequence ID" value="EMD36184.1"/>
    <property type="molecule type" value="Genomic_DNA"/>
</dbReference>
<dbReference type="InterPro" id="IPR041373">
    <property type="entry name" value="RT_RNaseH"/>
</dbReference>
<name>M2PJ16_CERS8</name>
<evidence type="ECO:0000256" key="4">
    <source>
        <dbReference type="ARBA" id="ARBA00022759"/>
    </source>
</evidence>
<keyword evidence="9" id="KW-1185">Reference proteome</keyword>
<keyword evidence="4" id="KW-0255">Endonuclease</keyword>
<protein>
    <recommendedName>
        <fullName evidence="7">Reverse transcriptase RNase H-like domain-containing protein</fullName>
    </recommendedName>
</protein>
<accession>M2PJ16</accession>
<evidence type="ECO:0000256" key="5">
    <source>
        <dbReference type="ARBA" id="ARBA00022801"/>
    </source>
</evidence>
<evidence type="ECO:0000256" key="3">
    <source>
        <dbReference type="ARBA" id="ARBA00022722"/>
    </source>
</evidence>
<dbReference type="GO" id="GO:0003964">
    <property type="term" value="F:RNA-directed DNA polymerase activity"/>
    <property type="evidence" value="ECO:0007669"/>
    <property type="project" value="UniProtKB-KW"/>
</dbReference>
<dbReference type="HOGENOM" id="CLU_1927348_0_0_1"/>
<dbReference type="AlphaFoldDB" id="M2PJ16"/>
<keyword evidence="3" id="KW-0540">Nuclease</keyword>
<dbReference type="Pfam" id="PF17917">
    <property type="entry name" value="RT_RNaseH"/>
    <property type="match status" value="1"/>
</dbReference>
<evidence type="ECO:0000313" key="8">
    <source>
        <dbReference type="EMBL" id="EMD36184.1"/>
    </source>
</evidence>
<evidence type="ECO:0000256" key="2">
    <source>
        <dbReference type="ARBA" id="ARBA00022695"/>
    </source>
</evidence>
<dbReference type="STRING" id="914234.M2PJ16"/>
<evidence type="ECO:0000259" key="7">
    <source>
        <dbReference type="Pfam" id="PF17917"/>
    </source>
</evidence>
<evidence type="ECO:0000256" key="1">
    <source>
        <dbReference type="ARBA" id="ARBA00022679"/>
    </source>
</evidence>
<keyword evidence="2" id="KW-0548">Nucleotidyltransferase</keyword>